<feature type="compositionally biased region" description="Polar residues" evidence="1">
    <location>
        <begin position="21"/>
        <end position="36"/>
    </location>
</feature>
<dbReference type="EMBL" id="SJPV01000001">
    <property type="protein sequence ID" value="TWU42646.1"/>
    <property type="molecule type" value="Genomic_DNA"/>
</dbReference>
<dbReference type="PANTHER" id="PTHR35340">
    <property type="entry name" value="PQQ ENZYME REPEAT PROTEIN-RELATED"/>
    <property type="match status" value="1"/>
</dbReference>
<evidence type="ECO:0000256" key="1">
    <source>
        <dbReference type="SAM" id="MobiDB-lite"/>
    </source>
</evidence>
<dbReference type="Gene3D" id="2.130.10.10">
    <property type="entry name" value="YVTN repeat-like/Quinoprotein amine dehydrogenase"/>
    <property type="match status" value="1"/>
</dbReference>
<dbReference type="PANTHER" id="PTHR35340:SF5">
    <property type="entry name" value="ASST-DOMAIN-CONTAINING PROTEIN"/>
    <property type="match status" value="1"/>
</dbReference>
<dbReference type="InterPro" id="IPR015943">
    <property type="entry name" value="WD40/YVTN_repeat-like_dom_sf"/>
</dbReference>
<keyword evidence="2" id="KW-0808">Transferase</keyword>
<evidence type="ECO:0000313" key="2">
    <source>
        <dbReference type="EMBL" id="TWU42646.1"/>
    </source>
</evidence>
<organism evidence="2 3">
    <name type="scientific">Novipirellula artificiosorum</name>
    <dbReference type="NCBI Taxonomy" id="2528016"/>
    <lineage>
        <taxon>Bacteria</taxon>
        <taxon>Pseudomonadati</taxon>
        <taxon>Planctomycetota</taxon>
        <taxon>Planctomycetia</taxon>
        <taxon>Pirellulales</taxon>
        <taxon>Pirellulaceae</taxon>
        <taxon>Novipirellula</taxon>
    </lineage>
</organism>
<dbReference type="SUPFAM" id="SSF50998">
    <property type="entry name" value="Quinoprotein alcohol dehydrogenase-like"/>
    <property type="match status" value="1"/>
</dbReference>
<dbReference type="InterPro" id="IPR053143">
    <property type="entry name" value="Arylsulfate_ST"/>
</dbReference>
<feature type="region of interest" description="Disordered" evidence="1">
    <location>
        <begin position="1"/>
        <end position="38"/>
    </location>
</feature>
<comment type="caution">
    <text evidence="2">The sequence shown here is derived from an EMBL/GenBank/DDBJ whole genome shotgun (WGS) entry which is preliminary data.</text>
</comment>
<gene>
    <name evidence="2" type="ORF">Poly41_09450</name>
</gene>
<accession>A0A5C6E5E0</accession>
<dbReference type="Proteomes" id="UP000319143">
    <property type="component" value="Unassembled WGS sequence"/>
</dbReference>
<keyword evidence="3" id="KW-1185">Reference proteome</keyword>
<proteinExistence type="predicted"/>
<evidence type="ECO:0000313" key="3">
    <source>
        <dbReference type="Proteomes" id="UP000319143"/>
    </source>
</evidence>
<dbReference type="InterPro" id="IPR011047">
    <property type="entry name" value="Quinoprotein_ADH-like_sf"/>
</dbReference>
<dbReference type="AlphaFoldDB" id="A0A5C6E5E0"/>
<name>A0A5C6E5E0_9BACT</name>
<reference evidence="2 3" key="1">
    <citation type="submission" date="2019-02" db="EMBL/GenBank/DDBJ databases">
        <title>Deep-cultivation of Planctomycetes and their phenomic and genomic characterization uncovers novel biology.</title>
        <authorList>
            <person name="Wiegand S."/>
            <person name="Jogler M."/>
            <person name="Boedeker C."/>
            <person name="Pinto D."/>
            <person name="Vollmers J."/>
            <person name="Rivas-Marin E."/>
            <person name="Kohn T."/>
            <person name="Peeters S.H."/>
            <person name="Heuer A."/>
            <person name="Rast P."/>
            <person name="Oberbeckmann S."/>
            <person name="Bunk B."/>
            <person name="Jeske O."/>
            <person name="Meyerdierks A."/>
            <person name="Storesund J.E."/>
            <person name="Kallscheuer N."/>
            <person name="Luecker S."/>
            <person name="Lage O.M."/>
            <person name="Pohl T."/>
            <person name="Merkel B.J."/>
            <person name="Hornburger P."/>
            <person name="Mueller R.-W."/>
            <person name="Bruemmer F."/>
            <person name="Labrenz M."/>
            <person name="Spormann A.M."/>
            <person name="Op Den Camp H."/>
            <person name="Overmann J."/>
            <person name="Amann R."/>
            <person name="Jetten M.S.M."/>
            <person name="Mascher T."/>
            <person name="Medema M.H."/>
            <person name="Devos D.P."/>
            <person name="Kaster A.-K."/>
            <person name="Ovreas L."/>
            <person name="Rohde M."/>
            <person name="Galperin M.Y."/>
            <person name="Jogler C."/>
        </authorList>
    </citation>
    <scope>NUCLEOTIDE SEQUENCE [LARGE SCALE GENOMIC DNA]</scope>
    <source>
        <strain evidence="2 3">Poly41</strain>
    </source>
</reference>
<protein>
    <submittedName>
        <fullName evidence="2">Arylsulfotransferase (ASST)</fullName>
    </submittedName>
</protein>
<sequence>MEERWKGKAATPSESHRSSRFPHQSPSNPKRSTRVTGNPREIQFVPPLNEPIAVRHPVSLLAFGLLGRAKFADLKRNNGKIKMNRLAVITMLWTAHIACAQDMPKQSVFGGLENMVLSTGSRRIRLMDQTGEIKWSYPAGNAHDCWMLPNGNVLFADGEIKEVNPETNAIVWQYKSQKTRGGGAFSCQRLPGGLTLVGENSTGRILEIDQDGKIVFQMQVQPYREGDHHNLRMVRKLNNGNYLVCHSGAHVVREHTPQGEVVFEAKVDNIAFSAVRLDNGNTLTGHIDQITEFDPHGKEVWKLSNKEIEGVVIGSMCDVHVLPNGHIAVGVYQAYQEDGRGNGLFEITRDKHLVWRYSNPNEDKNMMGIQVLDATGKPLQGTPLR</sequence>
<dbReference type="GO" id="GO:0016740">
    <property type="term" value="F:transferase activity"/>
    <property type="evidence" value="ECO:0007669"/>
    <property type="project" value="UniProtKB-KW"/>
</dbReference>